<dbReference type="OrthoDB" id="2974742at2"/>
<name>A0A128FHJ9_9GAMM</name>
<evidence type="ECO:0000313" key="3">
    <source>
        <dbReference type="Proteomes" id="UP000073601"/>
    </source>
</evidence>
<reference evidence="3" key="1">
    <citation type="submission" date="2016-02" db="EMBL/GenBank/DDBJ databases">
        <authorList>
            <person name="Rodrigo-Torres Lidia"/>
            <person name="Arahal R.David."/>
        </authorList>
    </citation>
    <scope>NUCLEOTIDE SEQUENCE [LARGE SCALE GENOMIC DNA]</scope>
    <source>
        <strain evidence="3">CECT 8713</strain>
    </source>
</reference>
<organism evidence="2 3">
    <name type="scientific">Grimontia marina</name>
    <dbReference type="NCBI Taxonomy" id="646534"/>
    <lineage>
        <taxon>Bacteria</taxon>
        <taxon>Pseudomonadati</taxon>
        <taxon>Pseudomonadota</taxon>
        <taxon>Gammaproteobacteria</taxon>
        <taxon>Vibrionales</taxon>
        <taxon>Vibrionaceae</taxon>
        <taxon>Grimontia</taxon>
    </lineage>
</organism>
<accession>A0A128FHJ9</accession>
<keyword evidence="1" id="KW-1133">Transmembrane helix</keyword>
<dbReference type="EMBL" id="FIZY01000042">
    <property type="protein sequence ID" value="CZF85731.1"/>
    <property type="molecule type" value="Genomic_DNA"/>
</dbReference>
<feature type="transmembrane region" description="Helical" evidence="1">
    <location>
        <begin position="7"/>
        <end position="26"/>
    </location>
</feature>
<evidence type="ECO:0000256" key="1">
    <source>
        <dbReference type="SAM" id="Phobius"/>
    </source>
</evidence>
<keyword evidence="1" id="KW-0812">Transmembrane</keyword>
<sequence>MNIGRLPVWWFIIIGVASNLFAEWVLSRFGFQYDIFNEGFHLGKLLIDSGVFIAFFILLSLVYFKKTATEKHHHD</sequence>
<protein>
    <submittedName>
        <fullName evidence="2">Uncharacterized protein</fullName>
    </submittedName>
</protein>
<dbReference type="Proteomes" id="UP000073601">
    <property type="component" value="Unassembled WGS sequence"/>
</dbReference>
<feature type="transmembrane region" description="Helical" evidence="1">
    <location>
        <begin position="46"/>
        <end position="64"/>
    </location>
</feature>
<gene>
    <name evidence="2" type="ORF">GMA8713_03764</name>
</gene>
<proteinExistence type="predicted"/>
<dbReference type="RefSeq" id="WP_062713050.1">
    <property type="nucleotide sequence ID" value="NZ_CAWRCI010000042.1"/>
</dbReference>
<evidence type="ECO:0000313" key="2">
    <source>
        <dbReference type="EMBL" id="CZF85731.1"/>
    </source>
</evidence>
<keyword evidence="3" id="KW-1185">Reference proteome</keyword>
<keyword evidence="1" id="KW-0472">Membrane</keyword>
<dbReference type="AlphaFoldDB" id="A0A128FHJ9"/>